<organism evidence="2 3">
    <name type="scientific">Saccharobesus litoralis</name>
    <dbReference type="NCBI Taxonomy" id="2172099"/>
    <lineage>
        <taxon>Bacteria</taxon>
        <taxon>Pseudomonadati</taxon>
        <taxon>Pseudomonadota</taxon>
        <taxon>Gammaproteobacteria</taxon>
        <taxon>Alteromonadales</taxon>
        <taxon>Alteromonadaceae</taxon>
        <taxon>Saccharobesus</taxon>
    </lineage>
</organism>
<dbReference type="OrthoDB" id="5614121at2"/>
<keyword evidence="3" id="KW-1185">Reference proteome</keyword>
<gene>
    <name evidence="2" type="ORF">C2869_11355</name>
</gene>
<proteinExistence type="predicted"/>
<dbReference type="SUPFAM" id="SSF56935">
    <property type="entry name" value="Porins"/>
    <property type="match status" value="1"/>
</dbReference>
<dbReference type="KEGG" id="cate:C2869_11355"/>
<dbReference type="InterPro" id="IPR011990">
    <property type="entry name" value="TPR-like_helical_dom_sf"/>
</dbReference>
<feature type="repeat" description="TPR" evidence="1">
    <location>
        <begin position="95"/>
        <end position="128"/>
    </location>
</feature>
<dbReference type="AlphaFoldDB" id="A0A2S0VS03"/>
<dbReference type="EMBL" id="CP026604">
    <property type="protein sequence ID" value="AWB66996.1"/>
    <property type="molecule type" value="Genomic_DNA"/>
</dbReference>
<evidence type="ECO:0000256" key="1">
    <source>
        <dbReference type="PROSITE-ProRule" id="PRU00339"/>
    </source>
</evidence>
<keyword evidence="1" id="KW-0802">TPR repeat</keyword>
<dbReference type="Proteomes" id="UP000244441">
    <property type="component" value="Chromosome"/>
</dbReference>
<sequence>MRNAGILRPLGFLLVASLCSWSVLGQSFDPRPQMTTFMESKQFAEAYQLGEKYFDEWAGDTKFDFLYGIAARKTNNHQSAIFAFERVIINLPNDIRARVALAIAYFELDNFKASRREFLQVLEKNPPNHVVAQVDRYINLMDQKIRMQRMRLYGSFSAGIGYDDNVSSGLEEGSVKVVLGNQLLFDVPLPIQSDNQRQVNLNLAFDYPITKDDTISISLAGGDTSYSELDDYQKTFADMKLSYNGVFEDSIYSYKLTGSFQPFWLGGEKYQDTLAIMLDNTWRLSSGSSVGLNLAYSDVDNTESDNLDLNTTSIRVSYLTFAFGSAHVFAVGGAADRVKQLDEKSQHNEKNALSLSYRNIWPLTSRVRLNSMLSYTNSKYLKANVALPLADENELPFTIVRNDDTVSASLGADFNINDDWVWNSKISVVNKSSNHPLYVFDKQVITTGVKFKF</sequence>
<evidence type="ECO:0000313" key="2">
    <source>
        <dbReference type="EMBL" id="AWB66996.1"/>
    </source>
</evidence>
<protein>
    <submittedName>
        <fullName evidence="2">Uncharacterized protein</fullName>
    </submittedName>
</protein>
<dbReference type="SUPFAM" id="SSF48452">
    <property type="entry name" value="TPR-like"/>
    <property type="match status" value="1"/>
</dbReference>
<reference evidence="2 3" key="1">
    <citation type="submission" date="2018-01" db="EMBL/GenBank/DDBJ databases">
        <title>Genome sequence of a Cantenovulum-like bacteria.</title>
        <authorList>
            <person name="Tan W.R."/>
            <person name="Lau N.-S."/>
            <person name="Go F."/>
            <person name="Amirul A.-A.A."/>
        </authorList>
    </citation>
    <scope>NUCLEOTIDE SEQUENCE [LARGE SCALE GENOMIC DNA]</scope>
    <source>
        <strain evidence="2 3">CCB-QB4</strain>
    </source>
</reference>
<dbReference type="InterPro" id="IPR019734">
    <property type="entry name" value="TPR_rpt"/>
</dbReference>
<name>A0A2S0VS03_9ALTE</name>
<evidence type="ECO:0000313" key="3">
    <source>
        <dbReference type="Proteomes" id="UP000244441"/>
    </source>
</evidence>
<dbReference type="Gene3D" id="1.25.40.10">
    <property type="entry name" value="Tetratricopeptide repeat domain"/>
    <property type="match status" value="1"/>
</dbReference>
<dbReference type="PROSITE" id="PS50005">
    <property type="entry name" value="TPR"/>
    <property type="match status" value="1"/>
</dbReference>
<accession>A0A2S0VS03</accession>
<dbReference type="RefSeq" id="WP_108603048.1">
    <property type="nucleotide sequence ID" value="NZ_CP026604.1"/>
</dbReference>